<sequence>MFCNYDQYKDKEVVKKHEQLLKQLGEKDRVFSLEWNEENITLMECCDYCFGHDLTKEECKELSEVFRELAEELEK</sequence>
<dbReference type="AlphaFoldDB" id="A0A174F1K4"/>
<proteinExistence type="predicted"/>
<dbReference type="EMBL" id="CYZO01000046">
    <property type="protein sequence ID" value="CUO42075.1"/>
    <property type="molecule type" value="Genomic_DNA"/>
</dbReference>
<dbReference type="Proteomes" id="UP000095787">
    <property type="component" value="Unassembled WGS sequence"/>
</dbReference>
<gene>
    <name evidence="1" type="ORF">ERS852456_02513</name>
</gene>
<evidence type="ECO:0000313" key="2">
    <source>
        <dbReference type="Proteomes" id="UP000095787"/>
    </source>
</evidence>
<protein>
    <submittedName>
        <fullName evidence="1">Uncharacterized protein</fullName>
    </submittedName>
</protein>
<evidence type="ECO:0000313" key="1">
    <source>
        <dbReference type="EMBL" id="CUO42075.1"/>
    </source>
</evidence>
<accession>A0A174F1K4</accession>
<dbReference type="GeneID" id="97328383"/>
<name>A0A174F1K4_9FIRM</name>
<reference evidence="1 2" key="1">
    <citation type="submission" date="2015-09" db="EMBL/GenBank/DDBJ databases">
        <authorList>
            <consortium name="Pathogen Informatics"/>
        </authorList>
    </citation>
    <scope>NUCLEOTIDE SEQUENCE [LARGE SCALE GENOMIC DNA]</scope>
    <source>
        <strain evidence="1 2">2789STDY5834841</strain>
    </source>
</reference>
<organism evidence="1 2">
    <name type="scientific">[Ruminococcus] torques</name>
    <dbReference type="NCBI Taxonomy" id="33039"/>
    <lineage>
        <taxon>Bacteria</taxon>
        <taxon>Bacillati</taxon>
        <taxon>Bacillota</taxon>
        <taxon>Clostridia</taxon>
        <taxon>Lachnospirales</taxon>
        <taxon>Lachnospiraceae</taxon>
        <taxon>Mediterraneibacter</taxon>
    </lineage>
</organism>
<dbReference type="RefSeq" id="WP_055159407.1">
    <property type="nucleotide sequence ID" value="NZ_CATVPX010000014.1"/>
</dbReference>